<feature type="chain" id="PRO_5002058930" evidence="1">
    <location>
        <begin position="24"/>
        <end position="47"/>
    </location>
</feature>
<dbReference type="AlphaFoldDB" id="A0A0B0NLK2"/>
<keyword evidence="1" id="KW-0732">Signal</keyword>
<dbReference type="EMBL" id="KN399829">
    <property type="protein sequence ID" value="KHG13537.1"/>
    <property type="molecule type" value="Genomic_DNA"/>
</dbReference>
<name>A0A0B0NLK2_GOSAR</name>
<dbReference type="Proteomes" id="UP000032142">
    <property type="component" value="Unassembled WGS sequence"/>
</dbReference>
<keyword evidence="3" id="KW-1185">Reference proteome</keyword>
<evidence type="ECO:0000313" key="3">
    <source>
        <dbReference type="Proteomes" id="UP000032142"/>
    </source>
</evidence>
<accession>A0A0B0NLK2</accession>
<organism evidence="2 3">
    <name type="scientific">Gossypium arboreum</name>
    <name type="common">Tree cotton</name>
    <name type="synonym">Gossypium nanking</name>
    <dbReference type="NCBI Taxonomy" id="29729"/>
    <lineage>
        <taxon>Eukaryota</taxon>
        <taxon>Viridiplantae</taxon>
        <taxon>Streptophyta</taxon>
        <taxon>Embryophyta</taxon>
        <taxon>Tracheophyta</taxon>
        <taxon>Spermatophyta</taxon>
        <taxon>Magnoliopsida</taxon>
        <taxon>eudicotyledons</taxon>
        <taxon>Gunneridae</taxon>
        <taxon>Pentapetalae</taxon>
        <taxon>rosids</taxon>
        <taxon>malvids</taxon>
        <taxon>Malvales</taxon>
        <taxon>Malvaceae</taxon>
        <taxon>Malvoideae</taxon>
        <taxon>Gossypium</taxon>
    </lineage>
</organism>
<sequence>MLGRFKCLILPCCMLLYKYACMCCECDKMAQKTGVWSLDTRDFLSFS</sequence>
<evidence type="ECO:0000313" key="2">
    <source>
        <dbReference type="EMBL" id="KHG13537.1"/>
    </source>
</evidence>
<evidence type="ECO:0000256" key="1">
    <source>
        <dbReference type="SAM" id="SignalP"/>
    </source>
</evidence>
<feature type="signal peptide" evidence="1">
    <location>
        <begin position="1"/>
        <end position="23"/>
    </location>
</feature>
<gene>
    <name evidence="2" type="ORF">F383_16779</name>
</gene>
<protein>
    <submittedName>
        <fullName evidence="2">Uncharacterized protein</fullName>
    </submittedName>
</protein>
<proteinExistence type="predicted"/>
<reference evidence="3" key="1">
    <citation type="submission" date="2014-09" db="EMBL/GenBank/DDBJ databases">
        <authorList>
            <person name="Mudge J."/>
            <person name="Ramaraj T."/>
            <person name="Lindquist I.E."/>
            <person name="Bharti A.K."/>
            <person name="Sundararajan A."/>
            <person name="Cameron C.T."/>
            <person name="Woodward J.E."/>
            <person name="May G.D."/>
            <person name="Brubaker C."/>
            <person name="Broadhvest J."/>
            <person name="Wilkins T.A."/>
        </authorList>
    </citation>
    <scope>NUCLEOTIDE SEQUENCE</scope>
    <source>
        <strain evidence="3">cv. AKA8401</strain>
    </source>
</reference>